<keyword evidence="5" id="KW-0255">Endonuclease</keyword>
<dbReference type="Proteomes" id="UP000029120">
    <property type="component" value="Unassembled WGS sequence"/>
</dbReference>
<dbReference type="InterPro" id="IPR041577">
    <property type="entry name" value="RT_RNaseH_2"/>
</dbReference>
<dbReference type="Gramene" id="KFK23327">
    <property type="protein sequence ID" value="KFK23327"/>
    <property type="gene ID" value="AALP_AAs73216U000100"/>
</dbReference>
<evidence type="ECO:0000256" key="3">
    <source>
        <dbReference type="ARBA" id="ARBA00022695"/>
    </source>
</evidence>
<feature type="compositionally biased region" description="Low complexity" evidence="10">
    <location>
        <begin position="626"/>
        <end position="637"/>
    </location>
</feature>
<dbReference type="InterPro" id="IPR017956">
    <property type="entry name" value="AT_hook_DNA-bd_motif"/>
</dbReference>
<evidence type="ECO:0000259" key="11">
    <source>
        <dbReference type="PROSITE" id="PS50878"/>
    </source>
</evidence>
<dbReference type="Pfam" id="PF00078">
    <property type="entry name" value="RVT_1"/>
    <property type="match status" value="1"/>
</dbReference>
<dbReference type="InterPro" id="IPR043128">
    <property type="entry name" value="Rev_trsase/Diguanyl_cyclase"/>
</dbReference>
<evidence type="ECO:0000256" key="6">
    <source>
        <dbReference type="ARBA" id="ARBA00022801"/>
    </source>
</evidence>
<evidence type="ECO:0000313" key="13">
    <source>
        <dbReference type="Proteomes" id="UP000029120"/>
    </source>
</evidence>
<dbReference type="SUPFAM" id="SSF56672">
    <property type="entry name" value="DNA/RNA polymerases"/>
    <property type="match status" value="1"/>
</dbReference>
<evidence type="ECO:0000256" key="1">
    <source>
        <dbReference type="ARBA" id="ARBA00022670"/>
    </source>
</evidence>
<dbReference type="Pfam" id="PF17919">
    <property type="entry name" value="RT_RNaseH_2"/>
    <property type="match status" value="1"/>
</dbReference>
<evidence type="ECO:0000256" key="4">
    <source>
        <dbReference type="ARBA" id="ARBA00022722"/>
    </source>
</evidence>
<evidence type="ECO:0000256" key="5">
    <source>
        <dbReference type="ARBA" id="ARBA00022759"/>
    </source>
</evidence>
<evidence type="ECO:0000256" key="9">
    <source>
        <dbReference type="SAM" id="Coils"/>
    </source>
</evidence>
<feature type="region of interest" description="Disordered" evidence="10">
    <location>
        <begin position="555"/>
        <end position="651"/>
    </location>
</feature>
<evidence type="ECO:0000256" key="10">
    <source>
        <dbReference type="SAM" id="MobiDB-lite"/>
    </source>
</evidence>
<keyword evidence="4" id="KW-0540">Nuclease</keyword>
<dbReference type="PANTHER" id="PTHR37984">
    <property type="entry name" value="PROTEIN CBG26694"/>
    <property type="match status" value="1"/>
</dbReference>
<dbReference type="PANTHER" id="PTHR37984:SF5">
    <property type="entry name" value="PROTEIN NYNRIN-LIKE"/>
    <property type="match status" value="1"/>
</dbReference>
<dbReference type="OrthoDB" id="1432677at2759"/>
<proteinExistence type="predicted"/>
<dbReference type="GO" id="GO:0008233">
    <property type="term" value="F:peptidase activity"/>
    <property type="evidence" value="ECO:0007669"/>
    <property type="project" value="UniProtKB-KW"/>
</dbReference>
<evidence type="ECO:0000256" key="7">
    <source>
        <dbReference type="ARBA" id="ARBA00022918"/>
    </source>
</evidence>
<dbReference type="PROSITE" id="PS50878">
    <property type="entry name" value="RT_POL"/>
    <property type="match status" value="1"/>
</dbReference>
<keyword evidence="6" id="KW-0378">Hydrolase</keyword>
<sequence>MLPTTNKSRAEQESSGSVKTDLEILVGELQDQMKEVQKQLERLDALERIEKVLGSVNFKPPESASASMAAHVGTVPDETPVAQQEGKGIMEDSTTVFRNASRQLGYSPAPPPAWTPPDNRVVPLSRRLELPVFNGEQAENWISRVEQYFDVMDCTDGQKLHEVRLWFSGEALNWYNWEKDRRPFVNWDQFKRRIIEDFVSDEEICAGQRLVTGREAGQFARGSQHMLLPNHAEGVVEGIGPGRALNKVTVGDSYPIPMIDQLMDKLHGAVIFSKLDLRAGYHQIRRKAEDVPKTAFRTHDGHYEFLVMPFGLTNAPATFQSLMNDLFRQFLRRFVLVFFDDILVYSKSEEEHQEHLKVVLQVLPDNQLYANLKKCQFGTEKVDYLGHIISAKGVAADPAKVQAMVDWPVPRNVKVLRGFLGLTGYYKKFVKGYGEIARPLTALLKKDQFQWSPKVEEAFQSLKRAMSTPVAYFSQARTNRQRLKSVYERELMAIVFAIQKWKHYLLGRKFLYKPRLENKAADALSRIDATSQMCALSMSVAIQLTEIDKAIQHRHKGSGVAGGSGDTSVTASQKPGRGRPPKGKSDDSQGNGVVSAQPSRKSVRTKKTGDAEPAAVKKNPGRPKRSTTVSQVTATTVDGSRKRGRPKKDDPATVVETVAPAAKRGRRSNTGVIVKKRVGRTRKDGEEKHLCIQQYLI</sequence>
<dbReference type="GO" id="GO:0006508">
    <property type="term" value="P:proteolysis"/>
    <property type="evidence" value="ECO:0007669"/>
    <property type="project" value="UniProtKB-KW"/>
</dbReference>
<keyword evidence="9" id="KW-0175">Coiled coil</keyword>
<dbReference type="InterPro" id="IPR043502">
    <property type="entry name" value="DNA/RNA_pol_sf"/>
</dbReference>
<dbReference type="FunFam" id="3.30.70.270:FF:000020">
    <property type="entry name" value="Transposon Tf2-6 polyprotein-like Protein"/>
    <property type="match status" value="1"/>
</dbReference>
<dbReference type="GO" id="GO:0003964">
    <property type="term" value="F:RNA-directed DNA polymerase activity"/>
    <property type="evidence" value="ECO:0007669"/>
    <property type="project" value="UniProtKB-KW"/>
</dbReference>
<dbReference type="AlphaFoldDB" id="A0A087G0C5"/>
<dbReference type="PRINTS" id="PR00929">
    <property type="entry name" value="ATHOOK"/>
</dbReference>
<keyword evidence="2" id="KW-0808">Transferase</keyword>
<evidence type="ECO:0000313" key="12">
    <source>
        <dbReference type="EMBL" id="KFK23327.1"/>
    </source>
</evidence>
<dbReference type="EMBL" id="KL980108">
    <property type="protein sequence ID" value="KFK23327.1"/>
    <property type="molecule type" value="Genomic_DNA"/>
</dbReference>
<dbReference type="GO" id="GO:0003677">
    <property type="term" value="F:DNA binding"/>
    <property type="evidence" value="ECO:0007669"/>
    <property type="project" value="InterPro"/>
</dbReference>
<dbReference type="Gene3D" id="3.30.70.270">
    <property type="match status" value="3"/>
</dbReference>
<keyword evidence="13" id="KW-1185">Reference proteome</keyword>
<feature type="domain" description="Reverse transcriptase" evidence="11">
    <location>
        <begin position="209"/>
        <end position="389"/>
    </location>
</feature>
<evidence type="ECO:0000256" key="8">
    <source>
        <dbReference type="ARBA" id="ARBA00023268"/>
    </source>
</evidence>
<accession>A0A087G0C5</accession>
<dbReference type="InterPro" id="IPR000477">
    <property type="entry name" value="RT_dom"/>
</dbReference>
<keyword evidence="3" id="KW-0548">Nucleotidyltransferase</keyword>
<name>A0A087G0C5_ARAAL</name>
<protein>
    <recommendedName>
        <fullName evidence="11">Reverse transcriptase domain-containing protein</fullName>
    </recommendedName>
</protein>
<keyword evidence="1" id="KW-0645">Protease</keyword>
<dbReference type="InterPro" id="IPR050951">
    <property type="entry name" value="Retrovirus_Pol_polyprotein"/>
</dbReference>
<dbReference type="eggNOG" id="KOG0017">
    <property type="taxonomic scope" value="Eukaryota"/>
</dbReference>
<keyword evidence="8" id="KW-0511">Multifunctional enzyme</keyword>
<gene>
    <name evidence="12" type="ORF">AALP_AAs73216U000100</name>
</gene>
<keyword evidence="7" id="KW-0695">RNA-directed DNA polymerase</keyword>
<dbReference type="GO" id="GO:0004519">
    <property type="term" value="F:endonuclease activity"/>
    <property type="evidence" value="ECO:0007669"/>
    <property type="project" value="UniProtKB-KW"/>
</dbReference>
<feature type="compositionally biased region" description="Polar residues" evidence="10">
    <location>
        <begin position="588"/>
        <end position="600"/>
    </location>
</feature>
<evidence type="ECO:0000256" key="2">
    <source>
        <dbReference type="ARBA" id="ARBA00022679"/>
    </source>
</evidence>
<dbReference type="eggNOG" id="KOG0672">
    <property type="taxonomic scope" value="Eukaryota"/>
</dbReference>
<dbReference type="FunFam" id="3.10.10.10:FF:000007">
    <property type="entry name" value="Retrovirus-related Pol polyprotein from transposon 17.6-like Protein"/>
    <property type="match status" value="1"/>
</dbReference>
<dbReference type="CDD" id="cd01647">
    <property type="entry name" value="RT_LTR"/>
    <property type="match status" value="1"/>
</dbReference>
<reference evidence="13" key="1">
    <citation type="journal article" date="2015" name="Nat. Plants">
        <title>Genome expansion of Arabis alpina linked with retrotransposition and reduced symmetric DNA methylation.</title>
        <authorList>
            <person name="Willing E.M."/>
            <person name="Rawat V."/>
            <person name="Mandakova T."/>
            <person name="Maumus F."/>
            <person name="James G.V."/>
            <person name="Nordstroem K.J."/>
            <person name="Becker C."/>
            <person name="Warthmann N."/>
            <person name="Chica C."/>
            <person name="Szarzynska B."/>
            <person name="Zytnicki M."/>
            <person name="Albani M.C."/>
            <person name="Kiefer C."/>
            <person name="Bergonzi S."/>
            <person name="Castaings L."/>
            <person name="Mateos J.L."/>
            <person name="Berns M.C."/>
            <person name="Bujdoso N."/>
            <person name="Piofczyk T."/>
            <person name="de Lorenzo L."/>
            <person name="Barrero-Sicilia C."/>
            <person name="Mateos I."/>
            <person name="Piednoel M."/>
            <person name="Hagmann J."/>
            <person name="Chen-Min-Tao R."/>
            <person name="Iglesias-Fernandez R."/>
            <person name="Schuster S.C."/>
            <person name="Alonso-Blanco C."/>
            <person name="Roudier F."/>
            <person name="Carbonero P."/>
            <person name="Paz-Ares J."/>
            <person name="Davis S.J."/>
            <person name="Pecinka A."/>
            <person name="Quesneville H."/>
            <person name="Colot V."/>
            <person name="Lysak M.A."/>
            <person name="Weigel D."/>
            <person name="Coupland G."/>
            <person name="Schneeberger K."/>
        </authorList>
    </citation>
    <scope>NUCLEOTIDE SEQUENCE [LARGE SCALE GENOMIC DNA]</scope>
    <source>
        <strain evidence="13">cv. Pajares</strain>
    </source>
</reference>
<organism evidence="12 13">
    <name type="scientific">Arabis alpina</name>
    <name type="common">Alpine rock-cress</name>
    <dbReference type="NCBI Taxonomy" id="50452"/>
    <lineage>
        <taxon>Eukaryota</taxon>
        <taxon>Viridiplantae</taxon>
        <taxon>Streptophyta</taxon>
        <taxon>Embryophyta</taxon>
        <taxon>Tracheophyta</taxon>
        <taxon>Spermatophyta</taxon>
        <taxon>Magnoliopsida</taxon>
        <taxon>eudicotyledons</taxon>
        <taxon>Gunneridae</taxon>
        <taxon>Pentapetalae</taxon>
        <taxon>rosids</taxon>
        <taxon>malvids</taxon>
        <taxon>Brassicales</taxon>
        <taxon>Brassicaceae</taxon>
        <taxon>Arabideae</taxon>
        <taxon>Arabis</taxon>
    </lineage>
</organism>
<feature type="coiled-coil region" evidence="9">
    <location>
        <begin position="19"/>
        <end position="49"/>
    </location>
</feature>